<name>A0A0R3XDJ4_HYDTA</name>
<keyword evidence="2" id="KW-0472">Membrane</keyword>
<dbReference type="Pfam" id="PF00041">
    <property type="entry name" value="fn3"/>
    <property type="match status" value="1"/>
</dbReference>
<evidence type="ECO:0000313" key="5">
    <source>
        <dbReference type="Proteomes" id="UP000274429"/>
    </source>
</evidence>
<dbReference type="InterPro" id="IPR003961">
    <property type="entry name" value="FN3_dom"/>
</dbReference>
<dbReference type="InterPro" id="IPR013783">
    <property type="entry name" value="Ig-like_fold"/>
</dbReference>
<keyword evidence="1" id="KW-0677">Repeat</keyword>
<gene>
    <name evidence="4" type="ORF">TTAC_LOCUS11604</name>
</gene>
<feature type="domain" description="Fibronectin type-III" evidence="3">
    <location>
        <begin position="150"/>
        <end position="242"/>
    </location>
</feature>
<keyword evidence="2" id="KW-1133">Transmembrane helix</keyword>
<organism evidence="6">
    <name type="scientific">Hydatigena taeniaeformis</name>
    <name type="common">Feline tapeworm</name>
    <name type="synonym">Taenia taeniaeformis</name>
    <dbReference type="NCBI Taxonomy" id="6205"/>
    <lineage>
        <taxon>Eukaryota</taxon>
        <taxon>Metazoa</taxon>
        <taxon>Spiralia</taxon>
        <taxon>Lophotrochozoa</taxon>
        <taxon>Platyhelminthes</taxon>
        <taxon>Cestoda</taxon>
        <taxon>Eucestoda</taxon>
        <taxon>Cyclophyllidea</taxon>
        <taxon>Taeniidae</taxon>
        <taxon>Hydatigera</taxon>
    </lineage>
</organism>
<evidence type="ECO:0000259" key="3">
    <source>
        <dbReference type="PROSITE" id="PS50853"/>
    </source>
</evidence>
<dbReference type="InterPro" id="IPR036116">
    <property type="entry name" value="FN3_sf"/>
</dbReference>
<dbReference type="PROSITE" id="PS50853">
    <property type="entry name" value="FN3"/>
    <property type="match status" value="2"/>
</dbReference>
<dbReference type="Proteomes" id="UP000274429">
    <property type="component" value="Unassembled WGS sequence"/>
</dbReference>
<dbReference type="OrthoDB" id="6155648at2759"/>
<sequence length="242" mass="27083">MRGVDSISIAWIAVGKHLCGEAMQQLFWLIFFAFFVALGSGITIGMTLPQHFRWSRVGPRSIQLSWDDHKIRGLSIHFINLVVSSLDTKVPQFRGDVEFSDGSVVVDGLQPDTVYLVRLSAYAGGMEVLDHLSTIKTLMDESVTTRGMTLPQHFRWSRVGSRSIQLSWDDQKIRGFSIHFIYLVVQSKGATDPQFSEIVEFSDGSVTVGDLQPDTVYDVRLSAYAGGMEVLDHFSTFKTLKD</sequence>
<evidence type="ECO:0000256" key="1">
    <source>
        <dbReference type="ARBA" id="ARBA00022737"/>
    </source>
</evidence>
<evidence type="ECO:0000256" key="2">
    <source>
        <dbReference type="SAM" id="Phobius"/>
    </source>
</evidence>
<evidence type="ECO:0000313" key="6">
    <source>
        <dbReference type="WBParaSite" id="TTAC_0001162101-mRNA-1"/>
    </source>
</evidence>
<dbReference type="SUPFAM" id="SSF49265">
    <property type="entry name" value="Fibronectin type III"/>
    <property type="match status" value="1"/>
</dbReference>
<reference evidence="4 5" key="2">
    <citation type="submission" date="2018-11" db="EMBL/GenBank/DDBJ databases">
        <authorList>
            <consortium name="Pathogen Informatics"/>
        </authorList>
    </citation>
    <scope>NUCLEOTIDE SEQUENCE [LARGE SCALE GENOMIC DNA]</scope>
</reference>
<reference evidence="6" key="1">
    <citation type="submission" date="2017-02" db="UniProtKB">
        <authorList>
            <consortium name="WormBaseParasite"/>
        </authorList>
    </citation>
    <scope>IDENTIFICATION</scope>
</reference>
<dbReference type="CDD" id="cd00063">
    <property type="entry name" value="FN3"/>
    <property type="match status" value="2"/>
</dbReference>
<keyword evidence="5" id="KW-1185">Reference proteome</keyword>
<dbReference type="EMBL" id="UYWX01025581">
    <property type="protein sequence ID" value="VDM37291.1"/>
    <property type="molecule type" value="Genomic_DNA"/>
</dbReference>
<dbReference type="SMART" id="SM00060">
    <property type="entry name" value="FN3"/>
    <property type="match status" value="2"/>
</dbReference>
<dbReference type="Gene3D" id="2.60.40.10">
    <property type="entry name" value="Immunoglobulins"/>
    <property type="match status" value="2"/>
</dbReference>
<feature type="transmembrane region" description="Helical" evidence="2">
    <location>
        <begin position="26"/>
        <end position="48"/>
    </location>
</feature>
<proteinExistence type="predicted"/>
<evidence type="ECO:0000313" key="4">
    <source>
        <dbReference type="EMBL" id="VDM37291.1"/>
    </source>
</evidence>
<protein>
    <submittedName>
        <fullName evidence="6">Fibronectin type-III domain-containing protein</fullName>
    </submittedName>
</protein>
<dbReference type="AlphaFoldDB" id="A0A0R3XDJ4"/>
<keyword evidence="2" id="KW-0812">Transmembrane</keyword>
<dbReference type="InterPro" id="IPR050991">
    <property type="entry name" value="ECM_Regulatory_Proteins"/>
</dbReference>
<dbReference type="WBParaSite" id="TTAC_0001162101-mRNA-1">
    <property type="protein sequence ID" value="TTAC_0001162101-mRNA-1"/>
    <property type="gene ID" value="TTAC_0001162101"/>
</dbReference>
<dbReference type="PANTHER" id="PTHR46708">
    <property type="entry name" value="TENASCIN"/>
    <property type="match status" value="1"/>
</dbReference>
<accession>A0A0R3XDJ4</accession>
<feature type="domain" description="Fibronectin type-III" evidence="3">
    <location>
        <begin position="48"/>
        <end position="143"/>
    </location>
</feature>